<dbReference type="CDD" id="cd06171">
    <property type="entry name" value="Sigma70_r4"/>
    <property type="match status" value="1"/>
</dbReference>
<dbReference type="NCBIfam" id="TIGR02937">
    <property type="entry name" value="sigma70-ECF"/>
    <property type="match status" value="1"/>
</dbReference>
<dbReference type="Pfam" id="PF04542">
    <property type="entry name" value="Sigma70_r2"/>
    <property type="match status" value="1"/>
</dbReference>
<protein>
    <submittedName>
        <fullName evidence="7">RNA polymerase sigma factor</fullName>
    </submittedName>
</protein>
<dbReference type="InterPro" id="IPR039425">
    <property type="entry name" value="RNA_pol_sigma-70-like"/>
</dbReference>
<keyword evidence="3" id="KW-0731">Sigma factor</keyword>
<accession>A0A7Y2H3E4</accession>
<evidence type="ECO:0000256" key="2">
    <source>
        <dbReference type="ARBA" id="ARBA00023015"/>
    </source>
</evidence>
<dbReference type="SUPFAM" id="SSF88946">
    <property type="entry name" value="Sigma2 domain of RNA polymerase sigma factors"/>
    <property type="match status" value="1"/>
</dbReference>
<evidence type="ECO:0000256" key="3">
    <source>
        <dbReference type="ARBA" id="ARBA00023082"/>
    </source>
</evidence>
<dbReference type="InterPro" id="IPR007627">
    <property type="entry name" value="RNA_pol_sigma70_r2"/>
</dbReference>
<name>A0A7Y2H3E4_UNCEI</name>
<dbReference type="Gene3D" id="1.10.10.10">
    <property type="entry name" value="Winged helix-like DNA-binding domain superfamily/Winged helix DNA-binding domain"/>
    <property type="match status" value="1"/>
</dbReference>
<dbReference type="PANTHER" id="PTHR43133:SF25">
    <property type="entry name" value="RNA POLYMERASE SIGMA FACTOR RFAY-RELATED"/>
    <property type="match status" value="1"/>
</dbReference>
<dbReference type="InterPro" id="IPR014284">
    <property type="entry name" value="RNA_pol_sigma-70_dom"/>
</dbReference>
<dbReference type="GO" id="GO:0016987">
    <property type="term" value="F:sigma factor activity"/>
    <property type="evidence" value="ECO:0007669"/>
    <property type="project" value="UniProtKB-KW"/>
</dbReference>
<evidence type="ECO:0000256" key="4">
    <source>
        <dbReference type="ARBA" id="ARBA00023163"/>
    </source>
</evidence>
<keyword evidence="4" id="KW-0804">Transcription</keyword>
<dbReference type="InterPro" id="IPR013324">
    <property type="entry name" value="RNA_pol_sigma_r3/r4-like"/>
</dbReference>
<dbReference type="GO" id="GO:0003677">
    <property type="term" value="F:DNA binding"/>
    <property type="evidence" value="ECO:0007669"/>
    <property type="project" value="InterPro"/>
</dbReference>
<dbReference type="SUPFAM" id="SSF88659">
    <property type="entry name" value="Sigma3 and sigma4 domains of RNA polymerase sigma factors"/>
    <property type="match status" value="1"/>
</dbReference>
<feature type="domain" description="RNA polymerase sigma-70 region 2" evidence="5">
    <location>
        <begin position="16"/>
        <end position="78"/>
    </location>
</feature>
<dbReference type="PANTHER" id="PTHR43133">
    <property type="entry name" value="RNA POLYMERASE ECF-TYPE SIGMA FACTO"/>
    <property type="match status" value="1"/>
</dbReference>
<dbReference type="InterPro" id="IPR013249">
    <property type="entry name" value="RNA_pol_sigma70_r4_t2"/>
</dbReference>
<evidence type="ECO:0000259" key="5">
    <source>
        <dbReference type="Pfam" id="PF04542"/>
    </source>
</evidence>
<evidence type="ECO:0000259" key="6">
    <source>
        <dbReference type="Pfam" id="PF08281"/>
    </source>
</evidence>
<dbReference type="EMBL" id="JABDJR010000587">
    <property type="protein sequence ID" value="NNF07986.1"/>
    <property type="molecule type" value="Genomic_DNA"/>
</dbReference>
<proteinExistence type="inferred from homology"/>
<dbReference type="GO" id="GO:0006352">
    <property type="term" value="P:DNA-templated transcription initiation"/>
    <property type="evidence" value="ECO:0007669"/>
    <property type="project" value="InterPro"/>
</dbReference>
<dbReference type="Gene3D" id="1.10.1740.10">
    <property type="match status" value="1"/>
</dbReference>
<evidence type="ECO:0000256" key="1">
    <source>
        <dbReference type="ARBA" id="ARBA00010641"/>
    </source>
</evidence>
<gene>
    <name evidence="7" type="ORF">HKN21_14580</name>
</gene>
<organism evidence="7 8">
    <name type="scientific">Eiseniibacteriota bacterium</name>
    <dbReference type="NCBI Taxonomy" id="2212470"/>
    <lineage>
        <taxon>Bacteria</taxon>
        <taxon>Candidatus Eiseniibacteriota</taxon>
    </lineage>
</organism>
<dbReference type="Pfam" id="PF08281">
    <property type="entry name" value="Sigma70_r4_2"/>
    <property type="match status" value="1"/>
</dbReference>
<sequence>MNQKRYRWEELMTLLEPFHTQAAATARNLCRTTGDGDDLYQEAVLRACEKLHTLRDTSRFRSWFFAVLLSVHRSRSRRSVWRRWIPIDDTNAADVPDSGEGIDREAASARRMSYALSKLSAEQREAVVLFEIEGFSMEEVASIQESTVAAVKSRVLRGREKLRTIYEKSGWDERQVKSARQPVAPKEPVTEKVDRMFAIDPTTSMGKGAHHG</sequence>
<keyword evidence="2" id="KW-0805">Transcription regulation</keyword>
<dbReference type="InterPro" id="IPR013325">
    <property type="entry name" value="RNA_pol_sigma_r2"/>
</dbReference>
<comment type="caution">
    <text evidence="7">The sequence shown here is derived from an EMBL/GenBank/DDBJ whole genome shotgun (WGS) entry which is preliminary data.</text>
</comment>
<dbReference type="InterPro" id="IPR036388">
    <property type="entry name" value="WH-like_DNA-bd_sf"/>
</dbReference>
<evidence type="ECO:0000313" key="8">
    <source>
        <dbReference type="Proteomes" id="UP000547674"/>
    </source>
</evidence>
<reference evidence="7 8" key="1">
    <citation type="submission" date="2020-03" db="EMBL/GenBank/DDBJ databases">
        <title>Metabolic flexibility allows generalist bacteria to become dominant in a frequently disturbed ecosystem.</title>
        <authorList>
            <person name="Chen Y.-J."/>
            <person name="Leung P.M."/>
            <person name="Bay S.K."/>
            <person name="Hugenholtz P."/>
            <person name="Kessler A.J."/>
            <person name="Shelley G."/>
            <person name="Waite D.W."/>
            <person name="Cook P.L."/>
            <person name="Greening C."/>
        </authorList>
    </citation>
    <scope>NUCLEOTIDE SEQUENCE [LARGE SCALE GENOMIC DNA]</scope>
    <source>
        <strain evidence="7">SS_bin_28</strain>
    </source>
</reference>
<comment type="similarity">
    <text evidence="1">Belongs to the sigma-70 factor family. ECF subfamily.</text>
</comment>
<evidence type="ECO:0000313" key="7">
    <source>
        <dbReference type="EMBL" id="NNF07986.1"/>
    </source>
</evidence>
<dbReference type="AlphaFoldDB" id="A0A7Y2H3E4"/>
<dbReference type="Proteomes" id="UP000547674">
    <property type="component" value="Unassembled WGS sequence"/>
</dbReference>
<feature type="domain" description="RNA polymerase sigma factor 70 region 4 type 2" evidence="6">
    <location>
        <begin position="113"/>
        <end position="162"/>
    </location>
</feature>